<evidence type="ECO:0000313" key="2">
    <source>
        <dbReference type="Proteomes" id="UP000790709"/>
    </source>
</evidence>
<proteinExistence type="predicted"/>
<accession>A0ACB8BEX7</accession>
<reference evidence="1" key="1">
    <citation type="journal article" date="2021" name="New Phytol.">
        <title>Evolutionary innovations through gain and loss of genes in the ectomycorrhizal Boletales.</title>
        <authorList>
            <person name="Wu G."/>
            <person name="Miyauchi S."/>
            <person name="Morin E."/>
            <person name="Kuo A."/>
            <person name="Drula E."/>
            <person name="Varga T."/>
            <person name="Kohler A."/>
            <person name="Feng B."/>
            <person name="Cao Y."/>
            <person name="Lipzen A."/>
            <person name="Daum C."/>
            <person name="Hundley H."/>
            <person name="Pangilinan J."/>
            <person name="Johnson J."/>
            <person name="Barry K."/>
            <person name="LaButti K."/>
            <person name="Ng V."/>
            <person name="Ahrendt S."/>
            <person name="Min B."/>
            <person name="Choi I.G."/>
            <person name="Park H."/>
            <person name="Plett J.M."/>
            <person name="Magnuson J."/>
            <person name="Spatafora J.W."/>
            <person name="Nagy L.G."/>
            <person name="Henrissat B."/>
            <person name="Grigoriev I.V."/>
            <person name="Yang Z.L."/>
            <person name="Xu J."/>
            <person name="Martin F.M."/>
        </authorList>
    </citation>
    <scope>NUCLEOTIDE SEQUENCE</scope>
    <source>
        <strain evidence="1">KUC20120723A-06</strain>
    </source>
</reference>
<keyword evidence="2" id="KW-1185">Reference proteome</keyword>
<evidence type="ECO:0000313" key="1">
    <source>
        <dbReference type="EMBL" id="KAH7924069.1"/>
    </source>
</evidence>
<sequence>MNVSFATNSPFNTVLSCFESRIAYRIETPSFLPVAITTVKKVVGENEVEVGRVIWHPSRAALYVDGRELSVHRSIFGSSRTFTASNEQSYKWTFHEGTSLLASNDSRQAPAATFTPSNKLNPALLHLTPHGLTFVNEIILTFVYVEGERRNAQKKKALGSN</sequence>
<gene>
    <name evidence="1" type="ORF">BV22DRAFT_1013988</name>
</gene>
<dbReference type="Proteomes" id="UP000790709">
    <property type="component" value="Unassembled WGS sequence"/>
</dbReference>
<protein>
    <submittedName>
        <fullName evidence="1">Uncharacterized protein</fullName>
    </submittedName>
</protein>
<comment type="caution">
    <text evidence="1">The sequence shown here is derived from an EMBL/GenBank/DDBJ whole genome shotgun (WGS) entry which is preliminary data.</text>
</comment>
<dbReference type="EMBL" id="MU266434">
    <property type="protein sequence ID" value="KAH7924069.1"/>
    <property type="molecule type" value="Genomic_DNA"/>
</dbReference>
<organism evidence="1 2">
    <name type="scientific">Leucogyrophana mollusca</name>
    <dbReference type="NCBI Taxonomy" id="85980"/>
    <lineage>
        <taxon>Eukaryota</taxon>
        <taxon>Fungi</taxon>
        <taxon>Dikarya</taxon>
        <taxon>Basidiomycota</taxon>
        <taxon>Agaricomycotina</taxon>
        <taxon>Agaricomycetes</taxon>
        <taxon>Agaricomycetidae</taxon>
        <taxon>Boletales</taxon>
        <taxon>Boletales incertae sedis</taxon>
        <taxon>Leucogyrophana</taxon>
    </lineage>
</organism>
<name>A0ACB8BEX7_9AGAM</name>